<evidence type="ECO:0000256" key="3">
    <source>
        <dbReference type="PROSITE-ProRule" id="PRU00023"/>
    </source>
</evidence>
<dbReference type="PROSITE" id="PS50297">
    <property type="entry name" value="ANK_REP_REGION"/>
    <property type="match status" value="3"/>
</dbReference>
<evidence type="ECO:0000256" key="1">
    <source>
        <dbReference type="ARBA" id="ARBA00022737"/>
    </source>
</evidence>
<dbReference type="SMART" id="SM00248">
    <property type="entry name" value="ANK"/>
    <property type="match status" value="6"/>
</dbReference>
<dbReference type="InterPro" id="IPR002110">
    <property type="entry name" value="Ankyrin_rpt"/>
</dbReference>
<protein>
    <submittedName>
        <fullName evidence="4">Uncharacterized protein</fullName>
    </submittedName>
</protein>
<name>A0A2S6CD79_9PEZI</name>
<dbReference type="InterPro" id="IPR051165">
    <property type="entry name" value="Multifunctional_ANK_Repeat"/>
</dbReference>
<evidence type="ECO:0000313" key="4">
    <source>
        <dbReference type="EMBL" id="PPJ57681.1"/>
    </source>
</evidence>
<feature type="repeat" description="ANK" evidence="3">
    <location>
        <begin position="334"/>
        <end position="363"/>
    </location>
</feature>
<accession>A0A2S6CD79</accession>
<dbReference type="Pfam" id="PF13637">
    <property type="entry name" value="Ank_4"/>
    <property type="match status" value="1"/>
</dbReference>
<dbReference type="InterPro" id="IPR036770">
    <property type="entry name" value="Ankyrin_rpt-contain_sf"/>
</dbReference>
<proteinExistence type="predicted"/>
<dbReference type="PANTHER" id="PTHR24123">
    <property type="entry name" value="ANKYRIN REPEAT-CONTAINING"/>
    <property type="match status" value="1"/>
</dbReference>
<feature type="repeat" description="ANK" evidence="3">
    <location>
        <begin position="398"/>
        <end position="424"/>
    </location>
</feature>
<comment type="caution">
    <text evidence="4">The sequence shown here is derived from an EMBL/GenBank/DDBJ whole genome shotgun (WGS) entry which is preliminary data.</text>
</comment>
<keyword evidence="1" id="KW-0677">Repeat</keyword>
<sequence length="539" mass="58707">MKSTKPKSIQQALLALPATLDATYERMLLAIEKSVHSEALTLLRWIAYAESPLTLEQLVDTTIMDLDQEASVDIDNRGGLVDTLEILSGLVVTGPPNTYLDDLTAIMRDEYHGSDDTSLFSIEHSLNGDNNNTGGTTTINENTTVTLAHFSVKEYLESTRILESDARAFHLQSPREHWLIAQSCLAYLLSYSRNAHKTYSLHDLRTFPLLEYAAETWYVHLSLQSTEGAAREATLLMQENAKHDWWLVHQPDYLDDSMPFGMQDFIEGTGLYYASYLGLQSVAQKLLDAGVETDGDSGRLGTALIAASIQGHDKIVDMLAKAGANLDVNGFMGNALHQATASGHEKFVQMLLEAGATISAAEASSGIPHDLLRKAVQAGSRSILKMLIEAGATVNPPDSTSPIILASERNDVEMVRMLVDAGAEALHRPLQVASSKGHWKVVQTLLKNSAIASTKTDQLSDVLVAASESGCVEEVEMLIAAGVNVNALGRRGSALAFASSEGHEKMVQILLKAGARIDVYCPRGPEMHWSWHVRMVKRG</sequence>
<evidence type="ECO:0000313" key="5">
    <source>
        <dbReference type="Proteomes" id="UP000237631"/>
    </source>
</evidence>
<feature type="repeat" description="ANK" evidence="3">
    <location>
        <begin position="372"/>
        <end position="399"/>
    </location>
</feature>
<organism evidence="4 5">
    <name type="scientific">Cercospora berteroae</name>
    <dbReference type="NCBI Taxonomy" id="357750"/>
    <lineage>
        <taxon>Eukaryota</taxon>
        <taxon>Fungi</taxon>
        <taxon>Dikarya</taxon>
        <taxon>Ascomycota</taxon>
        <taxon>Pezizomycotina</taxon>
        <taxon>Dothideomycetes</taxon>
        <taxon>Dothideomycetidae</taxon>
        <taxon>Mycosphaerellales</taxon>
        <taxon>Mycosphaerellaceae</taxon>
        <taxon>Cercospora</taxon>
    </lineage>
</organism>
<dbReference type="PANTHER" id="PTHR24123:SF33">
    <property type="entry name" value="PROTEIN HOS4"/>
    <property type="match status" value="1"/>
</dbReference>
<dbReference type="OrthoDB" id="427518at2759"/>
<dbReference type="PROSITE" id="PS50088">
    <property type="entry name" value="ANK_REPEAT"/>
    <property type="match status" value="4"/>
</dbReference>
<dbReference type="AlphaFoldDB" id="A0A2S6CD79"/>
<keyword evidence="5" id="KW-1185">Reference proteome</keyword>
<gene>
    <name evidence="4" type="ORF">CBER1_00147</name>
</gene>
<keyword evidence="2 3" id="KW-0040">ANK repeat</keyword>
<dbReference type="SUPFAM" id="SSF48403">
    <property type="entry name" value="Ankyrin repeat"/>
    <property type="match status" value="1"/>
</dbReference>
<feature type="repeat" description="ANK" evidence="3">
    <location>
        <begin position="490"/>
        <end position="522"/>
    </location>
</feature>
<dbReference type="Pfam" id="PF12796">
    <property type="entry name" value="Ank_2"/>
    <property type="match status" value="2"/>
</dbReference>
<dbReference type="Gene3D" id="1.25.40.20">
    <property type="entry name" value="Ankyrin repeat-containing domain"/>
    <property type="match status" value="2"/>
</dbReference>
<dbReference type="EMBL" id="PNEN01000488">
    <property type="protein sequence ID" value="PPJ57681.1"/>
    <property type="molecule type" value="Genomic_DNA"/>
</dbReference>
<dbReference type="Proteomes" id="UP000237631">
    <property type="component" value="Unassembled WGS sequence"/>
</dbReference>
<reference evidence="5" key="1">
    <citation type="journal article" date="2017" name="bioRxiv">
        <title>Conservation of a gene cluster reveals novel cercosporin biosynthetic mechanisms and extends production to the genus Colletotrichum.</title>
        <authorList>
            <person name="de Jonge R."/>
            <person name="Ebert M.K."/>
            <person name="Huitt-Roehl C.R."/>
            <person name="Pal P."/>
            <person name="Suttle J.C."/>
            <person name="Spanner R.E."/>
            <person name="Neubauer J.D."/>
            <person name="Jurick W.M.II."/>
            <person name="Stott K.A."/>
            <person name="Secor G.A."/>
            <person name="Thomma B.P.H.J."/>
            <person name="Van de Peer Y."/>
            <person name="Townsend C.A."/>
            <person name="Bolton M.D."/>
        </authorList>
    </citation>
    <scope>NUCLEOTIDE SEQUENCE [LARGE SCALE GENOMIC DNA]</scope>
    <source>
        <strain evidence="5">CBS538.71</strain>
    </source>
</reference>
<dbReference type="STRING" id="357750.A0A2S6CD79"/>
<evidence type="ECO:0000256" key="2">
    <source>
        <dbReference type="ARBA" id="ARBA00023043"/>
    </source>
</evidence>